<feature type="compositionally biased region" description="Basic and acidic residues" evidence="9">
    <location>
        <begin position="184"/>
        <end position="193"/>
    </location>
</feature>
<keyword evidence="6" id="KW-0131">Cell cycle</keyword>
<dbReference type="PANTHER" id="PTHR31083">
    <property type="entry name" value="UPSTREAM OF FLC PROTEIN (DUF966)"/>
    <property type="match status" value="1"/>
</dbReference>
<feature type="domain" description="SOSEKI DIX-like" evidence="10">
    <location>
        <begin position="40"/>
        <end position="128"/>
    </location>
</feature>
<dbReference type="GO" id="GO:0090708">
    <property type="term" value="P:specification of plant organ axis polarity"/>
    <property type="evidence" value="ECO:0007669"/>
    <property type="project" value="UniProtKB-ARBA"/>
</dbReference>
<keyword evidence="2" id="KW-0217">Developmental protein</keyword>
<evidence type="ECO:0000256" key="9">
    <source>
        <dbReference type="SAM" id="MobiDB-lite"/>
    </source>
</evidence>
<keyword evidence="5" id="KW-0472">Membrane</keyword>
<feature type="compositionally biased region" description="Basic and acidic residues" evidence="9">
    <location>
        <begin position="142"/>
        <end position="151"/>
    </location>
</feature>
<evidence type="ECO:0000259" key="10">
    <source>
        <dbReference type="Pfam" id="PF06136"/>
    </source>
</evidence>
<dbReference type="Proteomes" id="UP000594263">
    <property type="component" value="Unplaced"/>
</dbReference>
<dbReference type="GO" id="GO:0005886">
    <property type="term" value="C:plasma membrane"/>
    <property type="evidence" value="ECO:0007669"/>
    <property type="project" value="UniProtKB-SubCell"/>
</dbReference>
<dbReference type="PANTHER" id="PTHR31083:SF4">
    <property type="entry name" value="PROTEIN SOSEKI 4-RELATED"/>
    <property type="match status" value="1"/>
</dbReference>
<feature type="region of interest" description="Disordered" evidence="9">
    <location>
        <begin position="142"/>
        <end position="210"/>
    </location>
</feature>
<dbReference type="EnsemblPlants" id="Kaladp0005s0031.1.v1.1">
    <property type="protein sequence ID" value="Kaladp0005s0031.1.v1.1"/>
    <property type="gene ID" value="Kaladp0005s0031.v1.1"/>
</dbReference>
<evidence type="ECO:0000256" key="8">
    <source>
        <dbReference type="ARBA" id="ARBA00046534"/>
    </source>
</evidence>
<accession>A0A7N0RA48</accession>
<dbReference type="PIRSF" id="PIRSF031043">
    <property type="entry name" value="UCP031043"/>
    <property type="match status" value="1"/>
</dbReference>
<evidence type="ECO:0000256" key="3">
    <source>
        <dbReference type="ARBA" id="ARBA00022475"/>
    </source>
</evidence>
<dbReference type="InterPro" id="IPR048351">
    <property type="entry name" value="SOK_DIX"/>
</dbReference>
<proteinExistence type="inferred from homology"/>
<dbReference type="Pfam" id="PF06136">
    <property type="entry name" value="SOK"/>
    <property type="match status" value="1"/>
</dbReference>
<sequence>MAEQLLPSSETWNVAAQTSSERNSVWTEPAGSCSRRMKKVSVVYYLSRNGHLEHPHFMEVPLSCPDGLYLKDVISRLNLLRGRGMAGTYSWSSKRSYKNGFVWHDLSENDFIHPVHGLEYVLKGSEILLLADADEPGRHVHSNELVKKSLEEDSGSNLGVSGRRNQPWSDASTQTHDGRRRRRLVAENERENQTVELEGSPPPVDSSPETLESLMKSDKRLMAVNPTQDACNGGAGSGEYQSGRLKASSVLMQLITCGSFSFRDCGAAAVKDHGLSLVSQYNGRVTKEAGVEEDFERVAVEDEEYFSGSVIETQGKGLPSLKRSSSYKY</sequence>
<evidence type="ECO:0000256" key="7">
    <source>
        <dbReference type="ARBA" id="ARBA00024211"/>
    </source>
</evidence>
<dbReference type="InterPro" id="IPR010369">
    <property type="entry name" value="SOK"/>
</dbReference>
<evidence type="ECO:0000256" key="4">
    <source>
        <dbReference type="ARBA" id="ARBA00022618"/>
    </source>
</evidence>
<evidence type="ECO:0000256" key="5">
    <source>
        <dbReference type="ARBA" id="ARBA00023136"/>
    </source>
</evidence>
<dbReference type="OMA" id="HSHESIR"/>
<dbReference type="GO" id="GO:2000067">
    <property type="term" value="P:regulation of root morphogenesis"/>
    <property type="evidence" value="ECO:0007669"/>
    <property type="project" value="UniProtKB-ARBA"/>
</dbReference>
<comment type="similarity">
    <text evidence="7">Belongs to the SOSEKI family.</text>
</comment>
<reference evidence="11" key="1">
    <citation type="submission" date="2021-01" db="UniProtKB">
        <authorList>
            <consortium name="EnsemblPlants"/>
        </authorList>
    </citation>
    <scope>IDENTIFICATION</scope>
</reference>
<evidence type="ECO:0000256" key="6">
    <source>
        <dbReference type="ARBA" id="ARBA00023306"/>
    </source>
</evidence>
<keyword evidence="4" id="KW-0132">Cell division</keyword>
<evidence type="ECO:0000256" key="2">
    <source>
        <dbReference type="ARBA" id="ARBA00022473"/>
    </source>
</evidence>
<dbReference type="GO" id="GO:0051258">
    <property type="term" value="P:protein polymerization"/>
    <property type="evidence" value="ECO:0007669"/>
    <property type="project" value="UniProtKB-ARBA"/>
</dbReference>
<organism evidence="11 12">
    <name type="scientific">Kalanchoe fedtschenkoi</name>
    <name type="common">Lavender scallops</name>
    <name type="synonym">South American air plant</name>
    <dbReference type="NCBI Taxonomy" id="63787"/>
    <lineage>
        <taxon>Eukaryota</taxon>
        <taxon>Viridiplantae</taxon>
        <taxon>Streptophyta</taxon>
        <taxon>Embryophyta</taxon>
        <taxon>Tracheophyta</taxon>
        <taxon>Spermatophyta</taxon>
        <taxon>Magnoliopsida</taxon>
        <taxon>eudicotyledons</taxon>
        <taxon>Gunneridae</taxon>
        <taxon>Pentapetalae</taxon>
        <taxon>Saxifragales</taxon>
        <taxon>Crassulaceae</taxon>
        <taxon>Kalanchoe</taxon>
    </lineage>
</organism>
<name>A0A7N0RA48_KALFE</name>
<evidence type="ECO:0000313" key="12">
    <source>
        <dbReference type="Proteomes" id="UP000594263"/>
    </source>
</evidence>
<keyword evidence="3" id="KW-1003">Cell membrane</keyword>
<protein>
    <recommendedName>
        <fullName evidence="10">SOSEKI DIX-like domain-containing protein</fullName>
    </recommendedName>
</protein>
<dbReference type="AlphaFoldDB" id="A0A7N0RA48"/>
<dbReference type="InterPro" id="IPR021182">
    <property type="entry name" value="SOK_magnoliopsida"/>
</dbReference>
<feature type="compositionally biased region" description="Polar residues" evidence="9">
    <location>
        <begin position="155"/>
        <end position="175"/>
    </location>
</feature>
<comment type="subunit">
    <text evidence="8">Homodimer. Forms long polymer filaments with other SOKs proteins polymers (e.g. SOK1, SOK2, SOK3 and SOK4) crucial for polar localization and biological activity. Binds to ANGUSTIFOLIA (AN).</text>
</comment>
<dbReference type="GO" id="GO:0051301">
    <property type="term" value="P:cell division"/>
    <property type="evidence" value="ECO:0007669"/>
    <property type="project" value="UniProtKB-KW"/>
</dbReference>
<comment type="subcellular location">
    <subcellularLocation>
        <location evidence="1">Cell membrane</location>
        <topology evidence="1">Peripheral membrane protein</topology>
        <orientation evidence="1">Cytoplasmic side</orientation>
    </subcellularLocation>
</comment>
<dbReference type="GO" id="GO:0051302">
    <property type="term" value="P:regulation of cell division"/>
    <property type="evidence" value="ECO:0007669"/>
    <property type="project" value="UniProtKB-ARBA"/>
</dbReference>
<evidence type="ECO:0000256" key="1">
    <source>
        <dbReference type="ARBA" id="ARBA00004413"/>
    </source>
</evidence>
<dbReference type="Gramene" id="Kaladp0005s0031.1.v1.1">
    <property type="protein sequence ID" value="Kaladp0005s0031.1.v1.1"/>
    <property type="gene ID" value="Kaladp0005s0031.v1.1"/>
</dbReference>
<evidence type="ECO:0000313" key="11">
    <source>
        <dbReference type="EnsemblPlants" id="Kaladp0005s0031.1.v1.1"/>
    </source>
</evidence>
<keyword evidence="12" id="KW-1185">Reference proteome</keyword>